<evidence type="ECO:0000256" key="3">
    <source>
        <dbReference type="ARBA" id="ARBA00022989"/>
    </source>
</evidence>
<organism evidence="7 8">
    <name type="scientific">Trypanosoma cruzi</name>
    <dbReference type="NCBI Taxonomy" id="5693"/>
    <lineage>
        <taxon>Eukaryota</taxon>
        <taxon>Discoba</taxon>
        <taxon>Euglenozoa</taxon>
        <taxon>Kinetoplastea</taxon>
        <taxon>Metakinetoplastina</taxon>
        <taxon>Trypanosomatida</taxon>
        <taxon>Trypanosomatidae</taxon>
        <taxon>Trypanosoma</taxon>
        <taxon>Schizotrypanum</taxon>
    </lineage>
</organism>
<feature type="transmembrane region" description="Helical" evidence="6">
    <location>
        <begin position="144"/>
        <end position="174"/>
    </location>
</feature>
<dbReference type="Pfam" id="PF04144">
    <property type="entry name" value="SCAMP"/>
    <property type="match status" value="1"/>
</dbReference>
<dbReference type="VEuPathDB" id="TriTrypDB:TcCLB.503687.49"/>
<feature type="transmembrane region" description="Helical" evidence="6">
    <location>
        <begin position="75"/>
        <end position="102"/>
    </location>
</feature>
<dbReference type="VEuPathDB" id="TriTrypDB:C4B63_2g295"/>
<keyword evidence="3 6" id="KW-1133">Transmembrane helix</keyword>
<dbReference type="GO" id="GO:0055038">
    <property type="term" value="C:recycling endosome membrane"/>
    <property type="evidence" value="ECO:0007669"/>
    <property type="project" value="TreeGrafter"/>
</dbReference>
<reference evidence="7 8" key="1">
    <citation type="journal article" date="2018" name="Microb. Genom.">
        <title>Expanding an expanded genome: long-read sequencing of Trypanosoma cruzi.</title>
        <authorList>
            <person name="Berna L."/>
            <person name="Rodriguez M."/>
            <person name="Chiribao M.L."/>
            <person name="Parodi-Talice A."/>
            <person name="Pita S."/>
            <person name="Rijo G."/>
            <person name="Alvarez-Valin F."/>
            <person name="Robello C."/>
        </authorList>
    </citation>
    <scope>NUCLEOTIDE SEQUENCE [LARGE SCALE GENOMIC DNA]</scope>
    <source>
        <strain evidence="7 8">Dm28c</strain>
    </source>
</reference>
<keyword evidence="4 6" id="KW-0472">Membrane</keyword>
<dbReference type="InterPro" id="IPR007273">
    <property type="entry name" value="SCAMP"/>
</dbReference>
<proteinExistence type="predicted"/>
<evidence type="ECO:0000256" key="2">
    <source>
        <dbReference type="ARBA" id="ARBA00022692"/>
    </source>
</evidence>
<dbReference type="VEuPathDB" id="TriTrypDB:TCDM_01990"/>
<dbReference type="VEuPathDB" id="TriTrypDB:ECC02_005932"/>
<dbReference type="Proteomes" id="UP000246121">
    <property type="component" value="Unassembled WGS sequence"/>
</dbReference>
<dbReference type="VEuPathDB" id="TriTrypDB:TcCLB.506885.394"/>
<accession>A0A2V2W3G7</accession>
<keyword evidence="5" id="KW-0175">Coiled coil</keyword>
<sequence>MLEANSYSTPPDLTLAMVEAKEKELEERRESIRRRQRSIAAEVGPPPNFPPAFLCIRPQVYHNIKEQVPVHLQRFMYTLCALYICLIVMIIYNIACAFVNFLMGGSTMQFALSFLYLLGIPGAFVVWYYNVYCATKDSSQSRKLMSYFGLLVGLIFDVWMAVGLSGFGGCGWIITLGLTHNAPVFIPFLISSILWSLHGAIFFIMLLRFWRYQSHSGGSRYVSNEM</sequence>
<dbReference type="GO" id="GO:0015031">
    <property type="term" value="P:protein transport"/>
    <property type="evidence" value="ECO:0007669"/>
    <property type="project" value="InterPro"/>
</dbReference>
<feature type="transmembrane region" description="Helical" evidence="6">
    <location>
        <begin position="186"/>
        <end position="210"/>
    </location>
</feature>
<dbReference type="OrthoDB" id="242866at2759"/>
<dbReference type="VEuPathDB" id="TriTrypDB:C3747_1g328"/>
<feature type="coiled-coil region" evidence="5">
    <location>
        <begin position="15"/>
        <end position="42"/>
    </location>
</feature>
<dbReference type="VEuPathDB" id="TriTrypDB:TcBrA4_0060160"/>
<comment type="caution">
    <text evidence="7">The sequence shown here is derived from an EMBL/GenBank/DDBJ whole genome shotgun (WGS) entry which is preliminary data.</text>
</comment>
<evidence type="ECO:0000313" key="8">
    <source>
        <dbReference type="Proteomes" id="UP000246121"/>
    </source>
</evidence>
<comment type="subcellular location">
    <subcellularLocation>
        <location evidence="1">Membrane</location>
        <topology evidence="1">Multi-pass membrane protein</topology>
    </subcellularLocation>
</comment>
<name>A0A2V2W3G7_TRYCR</name>
<evidence type="ECO:0000256" key="4">
    <source>
        <dbReference type="ARBA" id="ARBA00023136"/>
    </source>
</evidence>
<evidence type="ECO:0008006" key="9">
    <source>
        <dbReference type="Google" id="ProtNLM"/>
    </source>
</evidence>
<dbReference type="PANTHER" id="PTHR10687:SF2">
    <property type="entry name" value="SECRETORY CARRIER-ASSOCIATED MEMBRANE PROTEIN"/>
    <property type="match status" value="1"/>
</dbReference>
<dbReference type="EMBL" id="PRFA01000002">
    <property type="protein sequence ID" value="PWV02627.1"/>
    <property type="molecule type" value="Genomic_DNA"/>
</dbReference>
<evidence type="ECO:0000256" key="5">
    <source>
        <dbReference type="SAM" id="Coils"/>
    </source>
</evidence>
<dbReference type="VEuPathDB" id="TriTrypDB:TcCL_NonESM00013"/>
<dbReference type="VEuPathDB" id="TriTrypDB:TcYC6_0071300"/>
<keyword evidence="2 6" id="KW-0812">Transmembrane</keyword>
<dbReference type="PANTHER" id="PTHR10687">
    <property type="entry name" value="SECRETORY CARRIER-ASSOCIATED MEMBRANE PROTEIN SCAMP"/>
    <property type="match status" value="1"/>
</dbReference>
<dbReference type="GO" id="GO:0032588">
    <property type="term" value="C:trans-Golgi network membrane"/>
    <property type="evidence" value="ECO:0007669"/>
    <property type="project" value="TreeGrafter"/>
</dbReference>
<dbReference type="VEuPathDB" id="TriTrypDB:BCY84_14464"/>
<dbReference type="VEuPathDB" id="TriTrypDB:TcG_06970"/>
<evidence type="ECO:0000256" key="1">
    <source>
        <dbReference type="ARBA" id="ARBA00004141"/>
    </source>
</evidence>
<gene>
    <name evidence="7" type="ORF">C4B63_2g295</name>
</gene>
<protein>
    <recommendedName>
        <fullName evidence="9">Secretory carrier membrane protein</fullName>
    </recommendedName>
</protein>
<evidence type="ECO:0000256" key="6">
    <source>
        <dbReference type="SAM" id="Phobius"/>
    </source>
</evidence>
<dbReference type="VEuPathDB" id="TriTrypDB:TCSYLVIO_005685"/>
<feature type="transmembrane region" description="Helical" evidence="6">
    <location>
        <begin position="114"/>
        <end position="132"/>
    </location>
</feature>
<dbReference type="VEuPathDB" id="TriTrypDB:Tc_MARK_4310"/>
<dbReference type="AlphaFoldDB" id="A0A2V2W3G7"/>
<evidence type="ECO:0000313" key="7">
    <source>
        <dbReference type="EMBL" id="PWV02627.1"/>
    </source>
</evidence>